<dbReference type="SUPFAM" id="SSF52540">
    <property type="entry name" value="P-loop containing nucleoside triphosphate hydrolases"/>
    <property type="match status" value="1"/>
</dbReference>
<reference evidence="2" key="1">
    <citation type="journal article" date="2015" name="PeerJ">
        <title>First genomic representation of candidate bacterial phylum KSB3 points to enhanced environmental sensing as a trigger of wastewater bulking.</title>
        <authorList>
            <person name="Sekiguchi Y."/>
            <person name="Ohashi A."/>
            <person name="Parks D.H."/>
            <person name="Yamauchi T."/>
            <person name="Tyson G.W."/>
            <person name="Hugenholtz P."/>
        </authorList>
    </citation>
    <scope>NUCLEOTIDE SEQUENCE [LARGE SCALE GENOMIC DNA]</scope>
</reference>
<dbReference type="STRING" id="1499967.U27_03723"/>
<dbReference type="HOGENOM" id="CLU_1999406_0_0_0"/>
<protein>
    <recommendedName>
        <fullName evidence="1">Endonuclease GajA/Old nuclease/RecF-like AAA domain-containing protein</fullName>
    </recommendedName>
</protein>
<organism evidence="2">
    <name type="scientific">Vecturithrix granuli</name>
    <dbReference type="NCBI Taxonomy" id="1499967"/>
    <lineage>
        <taxon>Bacteria</taxon>
        <taxon>Candidatus Moduliflexota</taxon>
        <taxon>Candidatus Vecturitrichia</taxon>
        <taxon>Candidatus Vecturitrichales</taxon>
        <taxon>Candidatus Vecturitrichaceae</taxon>
        <taxon>Candidatus Vecturithrix</taxon>
    </lineage>
</organism>
<gene>
    <name evidence="2" type="ORF">U27_03723</name>
</gene>
<keyword evidence="3" id="KW-1185">Reference proteome</keyword>
<dbReference type="Gene3D" id="3.40.50.300">
    <property type="entry name" value="P-loop containing nucleotide triphosphate hydrolases"/>
    <property type="match status" value="1"/>
</dbReference>
<evidence type="ECO:0000313" key="2">
    <source>
        <dbReference type="EMBL" id="GAK56759.1"/>
    </source>
</evidence>
<dbReference type="AlphaFoldDB" id="A0A081BWQ4"/>
<dbReference type="InterPro" id="IPR041685">
    <property type="entry name" value="AAA_GajA/Old/RecF-like"/>
</dbReference>
<feature type="domain" description="Endonuclease GajA/Old nuclease/RecF-like AAA" evidence="1">
    <location>
        <begin position="4"/>
        <end position="72"/>
    </location>
</feature>
<name>A0A081BWQ4_VECG1</name>
<dbReference type="Proteomes" id="UP000030661">
    <property type="component" value="Unassembled WGS sequence"/>
</dbReference>
<dbReference type="Pfam" id="PF13175">
    <property type="entry name" value="AAA_15"/>
    <property type="match status" value="1"/>
</dbReference>
<accession>A0A081BWQ4</accession>
<dbReference type="InterPro" id="IPR027417">
    <property type="entry name" value="P-loop_NTPase"/>
</dbReference>
<evidence type="ECO:0000313" key="3">
    <source>
        <dbReference type="Proteomes" id="UP000030661"/>
    </source>
</evidence>
<dbReference type="EMBL" id="DF820465">
    <property type="protein sequence ID" value="GAK56759.1"/>
    <property type="molecule type" value="Genomic_DNA"/>
</dbReference>
<proteinExistence type="predicted"/>
<sequence>MSYRIQITNYPAIRSIDFSPNGVCLIVGPNGVGKTVLLSAIEFMRNALERGFGTALTFSGGAWGFTNFNVPQDTQTISRHFWITHKMYKQENIAQYVKYMSTLHESLSLIIDREEKSLFFPISS</sequence>
<evidence type="ECO:0000259" key="1">
    <source>
        <dbReference type="Pfam" id="PF13175"/>
    </source>
</evidence>